<comment type="caution">
    <text evidence="1">The sequence shown here is derived from an EMBL/GenBank/DDBJ whole genome shotgun (WGS) entry which is preliminary data.</text>
</comment>
<reference evidence="1 2" key="1">
    <citation type="submission" date="2012-12" db="EMBL/GenBank/DDBJ databases">
        <title>The Genome Sequence of Bacillus cereus VD196.</title>
        <authorList>
            <consortium name="The Broad Institute Genome Sequencing Platform"/>
            <consortium name="The Broad Institute Genome Sequencing Center for Infectious Disease"/>
            <person name="Feldgarden M."/>
            <person name="Van der Auwera G.A."/>
            <person name="Mahillon J."/>
            <person name="Duprez V."/>
            <person name="Timmery S."/>
            <person name="Mattelet C."/>
            <person name="Dierick K."/>
            <person name="Sun M."/>
            <person name="Yu Z."/>
            <person name="Zhu L."/>
            <person name="Hu X."/>
            <person name="Shank E.B."/>
            <person name="Swiecicka I."/>
            <person name="Hansen B.M."/>
            <person name="Andrup L."/>
            <person name="Walker B."/>
            <person name="Young S.K."/>
            <person name="Zeng Q."/>
            <person name="Gargeya S."/>
            <person name="Fitzgerald M."/>
            <person name="Haas B."/>
            <person name="Abouelleil A."/>
            <person name="Alvarado L."/>
            <person name="Arachchi H.M."/>
            <person name="Berlin A.M."/>
            <person name="Chapman S.B."/>
            <person name="Dewar J."/>
            <person name="Goldberg J."/>
            <person name="Griggs A."/>
            <person name="Gujja S."/>
            <person name="Hansen M."/>
            <person name="Howarth C."/>
            <person name="Imamovic A."/>
            <person name="Larimer J."/>
            <person name="McCowan C."/>
            <person name="Murphy C."/>
            <person name="Neiman D."/>
            <person name="Pearson M."/>
            <person name="Priest M."/>
            <person name="Roberts A."/>
            <person name="Saif S."/>
            <person name="Shea T."/>
            <person name="Sisk P."/>
            <person name="Sykes S."/>
            <person name="Wortman J."/>
            <person name="Nusbaum C."/>
            <person name="Birren B."/>
        </authorList>
    </citation>
    <scope>NUCLEOTIDE SEQUENCE [LARGE SCALE GENOMIC DNA]</scope>
    <source>
        <strain evidence="1 2">VD196</strain>
    </source>
</reference>
<organism evidence="1 2">
    <name type="scientific">Bacillus cereus VD196</name>
    <dbReference type="NCBI Taxonomy" id="1053243"/>
    <lineage>
        <taxon>Bacteria</taxon>
        <taxon>Bacillati</taxon>
        <taxon>Bacillota</taxon>
        <taxon>Bacilli</taxon>
        <taxon>Bacillales</taxon>
        <taxon>Bacillaceae</taxon>
        <taxon>Bacillus</taxon>
        <taxon>Bacillus cereus group</taxon>
    </lineage>
</organism>
<protein>
    <recommendedName>
        <fullName evidence="3">Transposase</fullName>
    </recommendedName>
</protein>
<dbReference type="Proteomes" id="UP000014023">
    <property type="component" value="Unassembled WGS sequence"/>
</dbReference>
<name>A0A9W5PYC5_BACCE</name>
<gene>
    <name evidence="1" type="ORF">IKE_05991</name>
</gene>
<evidence type="ECO:0000313" key="1">
    <source>
        <dbReference type="EMBL" id="EOO60140.1"/>
    </source>
</evidence>
<evidence type="ECO:0000313" key="2">
    <source>
        <dbReference type="Proteomes" id="UP000014023"/>
    </source>
</evidence>
<dbReference type="AlphaFoldDB" id="A0A9W5PYC5"/>
<dbReference type="EMBL" id="AHFL01000071">
    <property type="protein sequence ID" value="EOO60140.1"/>
    <property type="molecule type" value="Genomic_DNA"/>
</dbReference>
<proteinExistence type="predicted"/>
<evidence type="ECO:0008006" key="3">
    <source>
        <dbReference type="Google" id="ProtNLM"/>
    </source>
</evidence>
<sequence>MKGINSLALANAQLNLQTTYKNFFSGQNDFPTFKSKKDRNFHTKNVLNGNITLINGHIKLPKLKMIRIKQHREIPQDHMIKSFTISMTPTSKYYVSVLTEYEKDIVPKSRNRCWIRLCNEWIIR</sequence>
<accession>A0A9W5PYC5</accession>